<dbReference type="InterPro" id="IPR007123">
    <property type="entry name" value="Gelsolin-like_dom"/>
</dbReference>
<keyword evidence="3" id="KW-0653">Protein transport</keyword>
<dbReference type="Proteomes" id="UP001527925">
    <property type="component" value="Unassembled WGS sequence"/>
</dbReference>
<dbReference type="Gene3D" id="2.60.40.1670">
    <property type="entry name" value="beta-sandwich domain of Sec23/24"/>
    <property type="match status" value="1"/>
</dbReference>
<feature type="compositionally biased region" description="Basic residues" evidence="4">
    <location>
        <begin position="1466"/>
        <end position="1497"/>
    </location>
</feature>
<dbReference type="Gene3D" id="2.30.30.380">
    <property type="entry name" value="Zn-finger domain of Sec23/24"/>
    <property type="match status" value="1"/>
</dbReference>
<dbReference type="Gene3D" id="1.20.120.730">
    <property type="entry name" value="Sec23/Sec24 helical domain"/>
    <property type="match status" value="1"/>
</dbReference>
<dbReference type="InterPro" id="IPR012990">
    <property type="entry name" value="Beta-sandwich_Sec23_24"/>
</dbReference>
<feature type="compositionally biased region" description="Basic and acidic residues" evidence="4">
    <location>
        <begin position="1336"/>
        <end position="1346"/>
    </location>
</feature>
<dbReference type="InterPro" id="IPR003959">
    <property type="entry name" value="ATPase_AAA_core"/>
</dbReference>
<feature type="compositionally biased region" description="Pro residues" evidence="4">
    <location>
        <begin position="19"/>
        <end position="36"/>
    </location>
</feature>
<dbReference type="PROSITE" id="PS50096">
    <property type="entry name" value="IQ"/>
    <property type="match status" value="1"/>
</dbReference>
<evidence type="ECO:0000256" key="2">
    <source>
        <dbReference type="ARBA" id="ARBA00022448"/>
    </source>
</evidence>
<keyword evidence="7" id="KW-1185">Reference proteome</keyword>
<proteinExistence type="inferred from homology"/>
<feature type="region of interest" description="Disordered" evidence="4">
    <location>
        <begin position="1463"/>
        <end position="1504"/>
    </location>
</feature>
<dbReference type="Pfam" id="PF04815">
    <property type="entry name" value="Sec23_helical"/>
    <property type="match status" value="1"/>
</dbReference>
<dbReference type="InterPro" id="IPR050550">
    <property type="entry name" value="SEC23_SEC24_subfamily"/>
</dbReference>
<dbReference type="InterPro" id="IPR036175">
    <property type="entry name" value="Sec23/24_helical_dom_sf"/>
</dbReference>
<feature type="compositionally biased region" description="Basic and acidic residues" evidence="4">
    <location>
        <begin position="1353"/>
        <end position="1389"/>
    </location>
</feature>
<dbReference type="InterPro" id="IPR003593">
    <property type="entry name" value="AAA+_ATPase"/>
</dbReference>
<dbReference type="SUPFAM" id="SSF82754">
    <property type="entry name" value="C-terminal, gelsolin-like domain of Sec23/24"/>
    <property type="match status" value="1"/>
</dbReference>
<dbReference type="PANTHER" id="PTHR13803:SF4">
    <property type="entry name" value="SECRETORY 24CD, ISOFORM C"/>
    <property type="match status" value="1"/>
</dbReference>
<dbReference type="InterPro" id="IPR000048">
    <property type="entry name" value="IQ_motif_EF-hand-BS"/>
</dbReference>
<dbReference type="Pfam" id="PF00626">
    <property type="entry name" value="Gelsolin"/>
    <property type="match status" value="1"/>
</dbReference>
<dbReference type="Pfam" id="PF04810">
    <property type="entry name" value="zf-Sec23_Sec24"/>
    <property type="match status" value="1"/>
</dbReference>
<dbReference type="SUPFAM" id="SSF82919">
    <property type="entry name" value="Zn-finger domain of Sec23/24"/>
    <property type="match status" value="1"/>
</dbReference>
<dbReference type="Pfam" id="PF00004">
    <property type="entry name" value="AAA"/>
    <property type="match status" value="1"/>
</dbReference>
<evidence type="ECO:0000313" key="6">
    <source>
        <dbReference type="EMBL" id="KAL2917952.1"/>
    </source>
</evidence>
<gene>
    <name evidence="6" type="primary">SFB3</name>
    <name evidence="6" type="ORF">HK105_202366</name>
</gene>
<feature type="compositionally biased region" description="Low complexity" evidence="4">
    <location>
        <begin position="37"/>
        <end position="51"/>
    </location>
</feature>
<dbReference type="Gene3D" id="1.20.5.190">
    <property type="match status" value="1"/>
</dbReference>
<dbReference type="SMART" id="SM00015">
    <property type="entry name" value="IQ"/>
    <property type="match status" value="1"/>
</dbReference>
<dbReference type="SUPFAM" id="SSF53300">
    <property type="entry name" value="vWA-like"/>
    <property type="match status" value="1"/>
</dbReference>
<dbReference type="Gene3D" id="3.40.20.10">
    <property type="entry name" value="Severin"/>
    <property type="match status" value="1"/>
</dbReference>
<dbReference type="PANTHER" id="PTHR13803">
    <property type="entry name" value="SEC24-RELATED PROTEIN"/>
    <property type="match status" value="1"/>
</dbReference>
<dbReference type="InterPro" id="IPR027417">
    <property type="entry name" value="P-loop_NTPase"/>
</dbReference>
<dbReference type="Pfam" id="PF08033">
    <property type="entry name" value="Sec23_BS"/>
    <property type="match status" value="1"/>
</dbReference>
<evidence type="ECO:0000256" key="4">
    <source>
        <dbReference type="SAM" id="MobiDB-lite"/>
    </source>
</evidence>
<dbReference type="Pfam" id="PF04811">
    <property type="entry name" value="Sec23_trunk"/>
    <property type="match status" value="1"/>
</dbReference>
<dbReference type="SUPFAM" id="SSF52540">
    <property type="entry name" value="P-loop containing nucleoside triphosphate hydrolases"/>
    <property type="match status" value="1"/>
</dbReference>
<comment type="similarity">
    <text evidence="1">Belongs to the SEC23/SEC24 family. SEC24 subfamily.</text>
</comment>
<dbReference type="EMBL" id="JADGIZ020000008">
    <property type="protein sequence ID" value="KAL2917952.1"/>
    <property type="molecule type" value="Genomic_DNA"/>
</dbReference>
<dbReference type="InterPro" id="IPR006900">
    <property type="entry name" value="Sec23/24_helical_dom"/>
</dbReference>
<dbReference type="InterPro" id="IPR036465">
    <property type="entry name" value="vWFA_dom_sf"/>
</dbReference>
<dbReference type="Gene3D" id="3.40.50.410">
    <property type="entry name" value="von Willebrand factor, type A domain"/>
    <property type="match status" value="1"/>
</dbReference>
<name>A0ABR4NEN5_9FUNG</name>
<evidence type="ECO:0000256" key="1">
    <source>
        <dbReference type="ARBA" id="ARBA00008334"/>
    </source>
</evidence>
<dbReference type="CDD" id="cd23767">
    <property type="entry name" value="IQCD"/>
    <property type="match status" value="1"/>
</dbReference>
<evidence type="ECO:0000313" key="7">
    <source>
        <dbReference type="Proteomes" id="UP001527925"/>
    </source>
</evidence>
<dbReference type="SMART" id="SM00382">
    <property type="entry name" value="AAA"/>
    <property type="match status" value="1"/>
</dbReference>
<accession>A0ABR4NEN5</accession>
<dbReference type="Gene3D" id="3.40.50.300">
    <property type="entry name" value="P-loop containing nucleotide triphosphate hydrolases"/>
    <property type="match status" value="1"/>
</dbReference>
<sequence>MRQPSGHGMHASPGLAHQPQPPTPQPMQQPPTPQPMQQPQQLHTQPLQQQPSVDGVAQQFGAMAMSPKGPARAKRVYAGMPQPSQPAAGFPGASSAPQFAQQPQPAMPGVPAIPGAPGAPGAPGMPGVPQQPQQPPQQQFQQQQPQMNQQPFARQPSFGVPGQPQFGQQPLQPQQFQPQQPQQFQQQQPQQPYGQPVSQPYGQPQMQQPQKHRINPDQIPSPVALHQADQNQYLTTPYVTMSRTVPPLAASRFTVFDNGNCSPKFIRSTLYNIPATEDMLNTSQLPFGLVIQPLAEIDRGDTQVPFVDFGESGPVRCNRCKAYVNPFFIFVQGGRKFVCNMCNFENEVPTEYFSNLDMNGRRVDVESHPELLHGSCDFAVYKEYCARPPKPVSYLFAIDVSFNSVRSGMLATCTSAIKHFLYSGEYSLPAGATVGFITFDRGVHFYNLNPNLEKFQMMVVGDVSEMFVPLSQGLLVDPIKSKTVIEGLLDTLPRVFANTVIAEPALGAACQAAFDALKECGGKLSIFHTALVSFGPGTLKNREDVKLLGSDKERQLYEPQEFFWKKLAQDCTAHGVGIDSYFFPNAYIDVATTGILSSMTSGDTHIYSGFDATRDGEKFANDLQRTLGRRYGFDALLRVRVSNGLKVTEHFGNFYMKNSTDVELAGIDSLKAIGVALKHDGKLDEKLDTYIQAALLYTTAEGQRRVRVHNLSLPATSQLVNVFRYAEMDTSINFFAKAAIQQAVLTPLKNVREQISARCVKILASYRSNISTQTSPGQLILPESYKLYPLYALSLLKARAFRGGKVVPSDQRVYSMRMLNSMGVSESVAYMYPTMYDVTSMDSAVGQVDDHGNMSLPPIVRVSIERMANNGLYLIENGRHMFLWIGREASPQTLRALFGVESVQQLDTTQRRLPNLGSPESEQLRTVVAYIRSRRPRFMHLTILRQGLDPLHELRLGNLMIEDANLDNLSYVDFLVLIHKNVQSETSSRTYNKYWAEANQFLYGQLDYETPKDLELQPKDRESASQHLALLYIKYIQVFRKLEDAYDQILHPQKRRLLKEVVMAVMGRLLEIKHHIVDLEFSDFQNFNDILLDLKLTPDQLRLPVPRFFVEERQNEIQTRNELLEKLSAKEFGFGDVVQMFPEMSVAEAVKIIQIHERGRQGKLRAKYMRDIKLQAQREKEMIGNDDEDEVNDAALKIQRIYRGYKARIKVKKMLQEELEFLGMATAKRDSKLDPVAKSNVNRGRRKILQMQYEEDYLQALVNTKEKHVSVSLIAPILKVEGPDMKEAIQDDFRQWYMEFKRVNGKFPDFPEEEIWQKPGFKFTLHQASLGEPGAEGEKPKEEEKPTTAASTKDSKKKGGDKKDAKKDAKKGDKKGAKDEAKDDENKFKYDQSEFLKQISSEQGEFASKWKFKDESENFAQKHDQEIIKADKRREVEAEIKKDVFEILQDELKNLKLAVEREKNAKGKKGKGKGGKKGGKKGKKGGKGKKEKGKKGKKEKDLTANRTMESLVEELVQTGLLQRYNKTNISEFTGDFNLMGVSVTKDVVIYPSMAELQRVLVEYCVMPMCLNGVPTVFPKVASILLFGPHGTGKSMLVQALATEMGAQIFNLSPRNTAGQFVGKANVTKMVHMVFKVARAQAPSIIYIDNAEMIFAKKVPKDDTSDPKRIKKDLVKNIKSIKEPGERVILIATSSKPWDADVKTMLPLFDKIMLCPKPDYSSRTLLWTRFIQERAGEQVKLVNISMLTRMSDGFPAGTVRLVCDRVLTDRRVKTLRSKPLSTSEFVEQILTLPAENKEEDKLYNDFFEKTPLLKKRAGLLVVPEEEAAEPAKKGGKPAAKKK</sequence>
<feature type="region of interest" description="Disordered" evidence="4">
    <location>
        <begin position="1331"/>
        <end position="1389"/>
    </location>
</feature>
<dbReference type="Pfam" id="PF00612">
    <property type="entry name" value="IQ"/>
    <property type="match status" value="1"/>
</dbReference>
<organism evidence="6 7">
    <name type="scientific">Polyrhizophydium stewartii</name>
    <dbReference type="NCBI Taxonomy" id="2732419"/>
    <lineage>
        <taxon>Eukaryota</taxon>
        <taxon>Fungi</taxon>
        <taxon>Fungi incertae sedis</taxon>
        <taxon>Chytridiomycota</taxon>
        <taxon>Chytridiomycota incertae sedis</taxon>
        <taxon>Chytridiomycetes</taxon>
        <taxon>Rhizophydiales</taxon>
        <taxon>Rhizophydiales incertae sedis</taxon>
        <taxon>Polyrhizophydium</taxon>
    </lineage>
</organism>
<dbReference type="SUPFAM" id="SSF81995">
    <property type="entry name" value="beta-sandwich domain of Sec23/24"/>
    <property type="match status" value="1"/>
</dbReference>
<evidence type="ECO:0000259" key="5">
    <source>
        <dbReference type="SMART" id="SM00382"/>
    </source>
</evidence>
<reference evidence="6 7" key="1">
    <citation type="submission" date="2023-09" db="EMBL/GenBank/DDBJ databases">
        <title>Pangenome analysis of Batrachochytrium dendrobatidis and related Chytrids.</title>
        <authorList>
            <person name="Yacoub M.N."/>
            <person name="Stajich J.E."/>
            <person name="James T.Y."/>
        </authorList>
    </citation>
    <scope>NUCLEOTIDE SEQUENCE [LARGE SCALE GENOMIC DNA]</scope>
    <source>
        <strain evidence="6 7">JEL0888</strain>
    </source>
</reference>
<keyword evidence="2" id="KW-0813">Transport</keyword>
<dbReference type="SUPFAM" id="SSF81811">
    <property type="entry name" value="Helical domain of Sec23/24"/>
    <property type="match status" value="1"/>
</dbReference>
<dbReference type="InterPro" id="IPR006896">
    <property type="entry name" value="Sec23/24_trunk_dom"/>
</dbReference>
<evidence type="ECO:0000256" key="3">
    <source>
        <dbReference type="ARBA" id="ARBA00022927"/>
    </source>
</evidence>
<feature type="compositionally biased region" description="Low complexity" evidence="4">
    <location>
        <begin position="81"/>
        <end position="116"/>
    </location>
</feature>
<dbReference type="InterPro" id="IPR006895">
    <property type="entry name" value="Znf_Sec23_Sec24"/>
</dbReference>
<feature type="domain" description="AAA+ ATPase" evidence="5">
    <location>
        <begin position="1579"/>
        <end position="1718"/>
    </location>
</feature>
<feature type="region of interest" description="Disordered" evidence="4">
    <location>
        <begin position="1"/>
        <end position="220"/>
    </location>
</feature>
<dbReference type="InterPro" id="IPR036180">
    <property type="entry name" value="Gelsolin-like_dom_sf"/>
</dbReference>
<dbReference type="InterPro" id="IPR029006">
    <property type="entry name" value="ADF-H/Gelsolin-like_dom_sf"/>
</dbReference>
<comment type="caution">
    <text evidence="6">The sequence shown here is derived from an EMBL/GenBank/DDBJ whole genome shotgun (WGS) entry which is preliminary data.</text>
</comment>
<dbReference type="InterPro" id="IPR036174">
    <property type="entry name" value="Znf_Sec23_Sec24_sf"/>
</dbReference>
<protein>
    <submittedName>
        <fullName evidence="6">COPII coat Sec23p-Sfb3p heterodimer component</fullName>
    </submittedName>
</protein>
<feature type="compositionally biased region" description="Low complexity" evidence="4">
    <location>
        <begin position="125"/>
        <end position="209"/>
    </location>
</feature>
<dbReference type="Gene3D" id="1.10.8.60">
    <property type="match status" value="1"/>
</dbReference>